<dbReference type="PANTHER" id="PTHR43369">
    <property type="entry name" value="PHOSPHORIBOSYLGLYCINAMIDE FORMYLTRANSFERASE"/>
    <property type="match status" value="1"/>
</dbReference>
<evidence type="ECO:0000256" key="2">
    <source>
        <dbReference type="ARBA" id="ARBA00022679"/>
    </source>
</evidence>
<evidence type="ECO:0000259" key="6">
    <source>
        <dbReference type="Pfam" id="PF00551"/>
    </source>
</evidence>
<keyword evidence="5" id="KW-0732">Signal</keyword>
<feature type="binding site" evidence="4">
    <location>
        <begin position="15"/>
        <end position="17"/>
    </location>
    <ligand>
        <name>N(1)-(5-phospho-beta-D-ribosyl)glycinamide</name>
        <dbReference type="ChEBI" id="CHEBI:143788"/>
    </ligand>
</feature>
<dbReference type="Gene3D" id="3.40.50.170">
    <property type="entry name" value="Formyl transferase, N-terminal domain"/>
    <property type="match status" value="1"/>
</dbReference>
<evidence type="ECO:0000313" key="8">
    <source>
        <dbReference type="Proteomes" id="UP001209681"/>
    </source>
</evidence>
<protein>
    <recommendedName>
        <fullName evidence="4">Phosphoribosylglycinamide formyltransferase</fullName>
        <ecNumber evidence="4">2.1.2.2</ecNumber>
    </recommendedName>
    <alternativeName>
        <fullName evidence="4">5'-phosphoribosylglycinamide transformylase</fullName>
    </alternativeName>
    <alternativeName>
        <fullName evidence="4">GAR transformylase</fullName>
        <shortName evidence="4">GART</shortName>
    </alternativeName>
</protein>
<feature type="binding site" evidence="4">
    <location>
        <position position="89"/>
    </location>
    <ligand>
        <name>(6R)-10-formyltetrahydrofolate</name>
        <dbReference type="ChEBI" id="CHEBI:195366"/>
    </ligand>
</feature>
<dbReference type="HAMAP" id="MF_01930">
    <property type="entry name" value="PurN"/>
    <property type="match status" value="1"/>
</dbReference>
<gene>
    <name evidence="4 7" type="primary">purN</name>
    <name evidence="7" type="ORF">OOT00_04465</name>
</gene>
<feature type="binding site" evidence="4">
    <location>
        <position position="156"/>
    </location>
    <ligand>
        <name>(6R)-10-formyltetrahydrofolate</name>
        <dbReference type="ChEBI" id="CHEBI:195366"/>
    </ligand>
</feature>
<dbReference type="InterPro" id="IPR004607">
    <property type="entry name" value="GART"/>
</dbReference>
<dbReference type="RefSeq" id="WP_265424094.1">
    <property type="nucleotide sequence ID" value="NZ_JAPFPW010000003.1"/>
</dbReference>
<dbReference type="NCBIfam" id="TIGR00639">
    <property type="entry name" value="PurN"/>
    <property type="match status" value="1"/>
</dbReference>
<keyword evidence="2 4" id="KW-0808">Transferase</keyword>
<reference evidence="7 8" key="1">
    <citation type="submission" date="2022-11" db="EMBL/GenBank/DDBJ databases">
        <title>Desulfobotulus tamanensis H1 sp. nov. - anaerobic, alkaliphilic, sulphate reducing bacterium isolated from terrestrial mud volcano.</title>
        <authorList>
            <person name="Frolova A."/>
            <person name="Merkel A.Y."/>
            <person name="Slobodkin A.I."/>
        </authorList>
    </citation>
    <scope>NUCLEOTIDE SEQUENCE [LARGE SCALE GENOMIC DNA]</scope>
    <source>
        <strain evidence="7 8">H1</strain>
    </source>
</reference>
<feature type="signal peptide" evidence="5">
    <location>
        <begin position="1"/>
        <end position="20"/>
    </location>
</feature>
<evidence type="ECO:0000256" key="3">
    <source>
        <dbReference type="ARBA" id="ARBA00022755"/>
    </source>
</evidence>
<dbReference type="CDD" id="cd08645">
    <property type="entry name" value="FMT_core_GART"/>
    <property type="match status" value="1"/>
</dbReference>
<proteinExistence type="inferred from homology"/>
<comment type="function">
    <text evidence="4">Catalyzes the transfer of a formyl group from 10-formyltetrahydrofolate to 5-phospho-ribosyl-glycinamide (GAR), producing 5-phospho-ribosyl-N-formylglycinamide (FGAR) and tetrahydrofolate.</text>
</comment>
<keyword evidence="3 4" id="KW-0658">Purine biosynthesis</keyword>
<feature type="chain" id="PRO_5045564194" description="Phosphoribosylglycinamide formyltransferase" evidence="5">
    <location>
        <begin position="21"/>
        <end position="258"/>
    </location>
</feature>
<evidence type="ECO:0000256" key="5">
    <source>
        <dbReference type="SAM" id="SignalP"/>
    </source>
</evidence>
<dbReference type="InterPro" id="IPR002376">
    <property type="entry name" value="Formyl_transf_N"/>
</dbReference>
<dbReference type="Proteomes" id="UP001209681">
    <property type="component" value="Unassembled WGS sequence"/>
</dbReference>
<dbReference type="EC" id="2.1.2.2" evidence="4"/>
<comment type="pathway">
    <text evidence="1 4">Purine metabolism; IMP biosynthesis via de novo pathway; N(2)-formyl-N(1)-(5-phospho-D-ribosyl)glycinamide from N(1)-(5-phospho-D-ribosyl)glycinamide (10-formyl THF route): step 1/1.</text>
</comment>
<evidence type="ECO:0000313" key="7">
    <source>
        <dbReference type="EMBL" id="MCW7753237.1"/>
    </source>
</evidence>
<evidence type="ECO:0000256" key="4">
    <source>
        <dbReference type="HAMAP-Rule" id="MF_01930"/>
    </source>
</evidence>
<comment type="caution">
    <text evidence="4">Lacks conserved residue(s) required for the propagation of feature annotation.</text>
</comment>
<evidence type="ECO:0000256" key="1">
    <source>
        <dbReference type="ARBA" id="ARBA00005054"/>
    </source>
</evidence>
<comment type="caution">
    <text evidence="7">The sequence shown here is derived from an EMBL/GenBank/DDBJ whole genome shotgun (WGS) entry which is preliminary data.</text>
</comment>
<feature type="active site" description="Proton donor" evidence="4">
    <location>
        <position position="158"/>
    </location>
</feature>
<organism evidence="7 8">
    <name type="scientific">Desulfobotulus pelophilus</name>
    <dbReference type="NCBI Taxonomy" id="2823377"/>
    <lineage>
        <taxon>Bacteria</taxon>
        <taxon>Pseudomonadati</taxon>
        <taxon>Thermodesulfobacteriota</taxon>
        <taxon>Desulfobacteria</taxon>
        <taxon>Desulfobacterales</taxon>
        <taxon>Desulfobacteraceae</taxon>
        <taxon>Desulfobotulus</taxon>
    </lineage>
</organism>
<accession>A0ABT3N704</accession>
<keyword evidence="8" id="KW-1185">Reference proteome</keyword>
<dbReference type="PANTHER" id="PTHR43369:SF2">
    <property type="entry name" value="PHOSPHORIBOSYLGLYCINAMIDE FORMYLTRANSFERASE"/>
    <property type="match status" value="1"/>
</dbReference>
<sequence>MKKKLAVAILLSGGGSNAQAIMDACKEGWLQAEICVVGSDRMEAGGLERAASMGVDHFVVDYKGILEHPDAASLFPVPRDFDVEAVLKKQSLFPKGHDMEKVRTFFTRRAAAERLLLDALLPYDIDLLVLAGFMRTLSPYFIDGIQREEQFPRIMNIHPALLPSFPGPDGYGDTWRHGCRIGGCTVHFVDYGEDSGPIVGQAAFSIFPEDSLEEVRRKGLEQEWSLYPACIQLYAEGRLVLEGRPGRDGKIRRVVVCS</sequence>
<dbReference type="SUPFAM" id="SSF53328">
    <property type="entry name" value="Formyltransferase"/>
    <property type="match status" value="1"/>
</dbReference>
<name>A0ABT3N704_9BACT</name>
<dbReference type="EMBL" id="JAPFPW010000003">
    <property type="protein sequence ID" value="MCW7753237.1"/>
    <property type="molecule type" value="Genomic_DNA"/>
</dbReference>
<comment type="similarity">
    <text evidence="4">Belongs to the GART family.</text>
</comment>
<dbReference type="Pfam" id="PF00551">
    <property type="entry name" value="Formyl_trans_N"/>
    <property type="match status" value="1"/>
</dbReference>
<dbReference type="GO" id="GO:0004644">
    <property type="term" value="F:phosphoribosylglycinamide formyltransferase activity"/>
    <property type="evidence" value="ECO:0007669"/>
    <property type="project" value="UniProtKB-EC"/>
</dbReference>
<feature type="site" description="Raises pKa of active site His" evidence="4">
    <location>
        <position position="194"/>
    </location>
</feature>
<feature type="domain" description="Formyl transferase N-terminal" evidence="6">
    <location>
        <begin position="7"/>
        <end position="230"/>
    </location>
</feature>
<dbReference type="InterPro" id="IPR036477">
    <property type="entry name" value="Formyl_transf_N_sf"/>
</dbReference>
<comment type="catalytic activity">
    <reaction evidence="4">
        <text>N(1)-(5-phospho-beta-D-ribosyl)glycinamide + (6R)-10-formyltetrahydrofolate = N(2)-formyl-N(1)-(5-phospho-beta-D-ribosyl)glycinamide + (6S)-5,6,7,8-tetrahydrofolate + H(+)</text>
        <dbReference type="Rhea" id="RHEA:15053"/>
        <dbReference type="ChEBI" id="CHEBI:15378"/>
        <dbReference type="ChEBI" id="CHEBI:57453"/>
        <dbReference type="ChEBI" id="CHEBI:143788"/>
        <dbReference type="ChEBI" id="CHEBI:147286"/>
        <dbReference type="ChEBI" id="CHEBI:195366"/>
        <dbReference type="EC" id="2.1.2.2"/>
    </reaction>
</comment>